<proteinExistence type="predicted"/>
<dbReference type="GO" id="GO:0048731">
    <property type="term" value="P:system development"/>
    <property type="evidence" value="ECO:0007669"/>
    <property type="project" value="InterPro"/>
</dbReference>
<feature type="signal peptide" evidence="2">
    <location>
        <begin position="1"/>
        <end position="25"/>
    </location>
</feature>
<evidence type="ECO:0000313" key="3">
    <source>
        <dbReference type="EMBL" id="GKV26288.1"/>
    </source>
</evidence>
<dbReference type="PANTHER" id="PTHR34545:SF8">
    <property type="entry name" value="CLAVATA3_ESR (CLE)-RELATED PROTEIN 21"/>
    <property type="match status" value="1"/>
</dbReference>
<dbReference type="Proteomes" id="UP001054252">
    <property type="component" value="Unassembled WGS sequence"/>
</dbReference>
<gene>
    <name evidence="3" type="ORF">SLEP1_g35620</name>
</gene>
<name>A0AAV5KP84_9ROSI</name>
<protein>
    <submittedName>
        <fullName evidence="3">Uncharacterized protein</fullName>
    </submittedName>
</protein>
<feature type="region of interest" description="Disordered" evidence="1">
    <location>
        <begin position="31"/>
        <end position="89"/>
    </location>
</feature>
<evidence type="ECO:0000256" key="1">
    <source>
        <dbReference type="SAM" id="MobiDB-lite"/>
    </source>
</evidence>
<organism evidence="3 4">
    <name type="scientific">Rubroshorea leprosula</name>
    <dbReference type="NCBI Taxonomy" id="152421"/>
    <lineage>
        <taxon>Eukaryota</taxon>
        <taxon>Viridiplantae</taxon>
        <taxon>Streptophyta</taxon>
        <taxon>Embryophyta</taxon>
        <taxon>Tracheophyta</taxon>
        <taxon>Spermatophyta</taxon>
        <taxon>Magnoliopsida</taxon>
        <taxon>eudicotyledons</taxon>
        <taxon>Gunneridae</taxon>
        <taxon>Pentapetalae</taxon>
        <taxon>rosids</taxon>
        <taxon>malvids</taxon>
        <taxon>Malvales</taxon>
        <taxon>Dipterocarpaceae</taxon>
        <taxon>Rubroshorea</taxon>
    </lineage>
</organism>
<dbReference type="AlphaFoldDB" id="A0AAV5KP84"/>
<reference evidence="3 4" key="1">
    <citation type="journal article" date="2021" name="Commun. Biol.">
        <title>The genome of Shorea leprosula (Dipterocarpaceae) highlights the ecological relevance of drought in aseasonal tropical rainforests.</title>
        <authorList>
            <person name="Ng K.K.S."/>
            <person name="Kobayashi M.J."/>
            <person name="Fawcett J.A."/>
            <person name="Hatakeyama M."/>
            <person name="Paape T."/>
            <person name="Ng C.H."/>
            <person name="Ang C.C."/>
            <person name="Tnah L.H."/>
            <person name="Lee C.T."/>
            <person name="Nishiyama T."/>
            <person name="Sese J."/>
            <person name="O'Brien M.J."/>
            <person name="Copetti D."/>
            <person name="Mohd Noor M.I."/>
            <person name="Ong R.C."/>
            <person name="Putra M."/>
            <person name="Sireger I.Z."/>
            <person name="Indrioko S."/>
            <person name="Kosugi Y."/>
            <person name="Izuno A."/>
            <person name="Isagi Y."/>
            <person name="Lee S.L."/>
            <person name="Shimizu K.K."/>
        </authorList>
    </citation>
    <scope>NUCLEOTIDE SEQUENCE [LARGE SCALE GENOMIC DNA]</scope>
    <source>
        <strain evidence="3">214</strain>
    </source>
</reference>
<dbReference type="InterPro" id="IPR033249">
    <property type="entry name" value="CLE_plant"/>
</dbReference>
<evidence type="ECO:0000313" key="4">
    <source>
        <dbReference type="Proteomes" id="UP001054252"/>
    </source>
</evidence>
<comment type="caution">
    <text evidence="3">The sequence shown here is derived from an EMBL/GenBank/DDBJ whole genome shotgun (WGS) entry which is preliminary data.</text>
</comment>
<keyword evidence="2" id="KW-0732">Signal</keyword>
<evidence type="ECO:0000256" key="2">
    <source>
        <dbReference type="SAM" id="SignalP"/>
    </source>
</evidence>
<accession>A0AAV5KP84</accession>
<feature type="compositionally biased region" description="Polar residues" evidence="1">
    <location>
        <begin position="31"/>
        <end position="57"/>
    </location>
</feature>
<dbReference type="PANTHER" id="PTHR34545">
    <property type="entry name" value="CLAVATA3/ESR (CLE)-RELATED PROTEIN 22"/>
    <property type="match status" value="1"/>
</dbReference>
<dbReference type="EMBL" id="BPVZ01000071">
    <property type="protein sequence ID" value="GKV26288.1"/>
    <property type="molecule type" value="Genomic_DNA"/>
</dbReference>
<feature type="compositionally biased region" description="Basic and acidic residues" evidence="1">
    <location>
        <begin position="60"/>
        <end position="77"/>
    </location>
</feature>
<feature type="chain" id="PRO_5043820297" evidence="2">
    <location>
        <begin position="26"/>
        <end position="89"/>
    </location>
</feature>
<keyword evidence="4" id="KW-1185">Reference proteome</keyword>
<sequence length="89" mass="9405">MGLRKKVACVSLLLLVLLLLEASDSAVYGSSASHETFKTGNSAASQDFSPVESNSTGGSEGHHKVEDGDAVFGDEKRKIHTGPNPLHNR</sequence>